<dbReference type="FunFam" id="3.30.565.10:FF:000078">
    <property type="entry name" value="Two-component sensor histidine kinase"/>
    <property type="match status" value="1"/>
</dbReference>
<dbReference type="InterPro" id="IPR000014">
    <property type="entry name" value="PAS"/>
</dbReference>
<keyword evidence="4" id="KW-1003">Cell membrane</keyword>
<dbReference type="CDD" id="cd00130">
    <property type="entry name" value="PAS"/>
    <property type="match status" value="1"/>
</dbReference>
<dbReference type="SUPFAM" id="SSF47226">
    <property type="entry name" value="Histidine-containing phosphotransfer domain, HPT domain"/>
    <property type="match status" value="1"/>
</dbReference>
<keyword evidence="7 16" id="KW-0812">Transmembrane</keyword>
<dbReference type="PROSITE" id="PS50110">
    <property type="entry name" value="RESPONSE_REGULATORY"/>
    <property type="match status" value="2"/>
</dbReference>
<dbReference type="SUPFAM" id="SSF52172">
    <property type="entry name" value="CheY-like"/>
    <property type="match status" value="2"/>
</dbReference>
<evidence type="ECO:0000259" key="18">
    <source>
        <dbReference type="PROSITE" id="PS50110"/>
    </source>
</evidence>
<keyword evidence="5 15" id="KW-0597">Phosphoprotein</keyword>
<dbReference type="InterPro" id="IPR004358">
    <property type="entry name" value="Sig_transdc_His_kin-like_C"/>
</dbReference>
<dbReference type="PANTHER" id="PTHR45339:SF1">
    <property type="entry name" value="HYBRID SIGNAL TRANSDUCTION HISTIDINE KINASE J"/>
    <property type="match status" value="1"/>
</dbReference>
<dbReference type="PROSITE" id="PS50113">
    <property type="entry name" value="PAC"/>
    <property type="match status" value="1"/>
</dbReference>
<comment type="subcellular location">
    <subcellularLocation>
        <location evidence="2">Cell membrane</location>
        <topology evidence="2">Multi-pass membrane protein</topology>
    </subcellularLocation>
</comment>
<dbReference type="eggNOG" id="COG5002">
    <property type="taxonomic scope" value="Bacteria"/>
</dbReference>
<dbReference type="eggNOG" id="COG2202">
    <property type="taxonomic scope" value="Bacteria"/>
</dbReference>
<dbReference type="SUPFAM" id="SSF55874">
    <property type="entry name" value="ATPase domain of HSP90 chaperone/DNA topoisomerase II/histidine kinase"/>
    <property type="match status" value="1"/>
</dbReference>
<dbReference type="GO" id="GO:0005524">
    <property type="term" value="F:ATP binding"/>
    <property type="evidence" value="ECO:0007669"/>
    <property type="project" value="UniProtKB-KW"/>
</dbReference>
<dbReference type="OrthoDB" id="5468627at2"/>
<dbReference type="GO" id="GO:0000155">
    <property type="term" value="F:phosphorelay sensor kinase activity"/>
    <property type="evidence" value="ECO:0007669"/>
    <property type="project" value="InterPro"/>
</dbReference>
<dbReference type="CDD" id="cd00156">
    <property type="entry name" value="REC"/>
    <property type="match status" value="1"/>
</dbReference>
<feature type="modified residue" description="4-aspartylphosphate" evidence="15">
    <location>
        <position position="907"/>
    </location>
</feature>
<feature type="domain" description="PAS" evidence="19">
    <location>
        <begin position="206"/>
        <end position="252"/>
    </location>
</feature>
<feature type="domain" description="Response regulatory" evidence="18">
    <location>
        <begin position="858"/>
        <end position="976"/>
    </location>
</feature>
<proteinExistence type="predicted"/>
<dbReference type="SMART" id="SM00091">
    <property type="entry name" value="PAS"/>
    <property type="match status" value="3"/>
</dbReference>
<dbReference type="STRING" id="706587.Desti_0290"/>
<feature type="domain" description="PAS" evidence="19">
    <location>
        <begin position="79"/>
        <end position="121"/>
    </location>
</feature>
<dbReference type="InterPro" id="IPR036890">
    <property type="entry name" value="HATPase_C_sf"/>
</dbReference>
<evidence type="ECO:0000256" key="4">
    <source>
        <dbReference type="ARBA" id="ARBA00022475"/>
    </source>
</evidence>
<dbReference type="CDD" id="cd00088">
    <property type="entry name" value="HPT"/>
    <property type="match status" value="1"/>
</dbReference>
<evidence type="ECO:0000256" key="8">
    <source>
        <dbReference type="ARBA" id="ARBA00022741"/>
    </source>
</evidence>
<accession>I4C0E0</accession>
<evidence type="ECO:0000256" key="10">
    <source>
        <dbReference type="ARBA" id="ARBA00022840"/>
    </source>
</evidence>
<dbReference type="Pfam" id="PF00072">
    <property type="entry name" value="Response_reg"/>
    <property type="match status" value="2"/>
</dbReference>
<dbReference type="SUPFAM" id="SSF55785">
    <property type="entry name" value="PYP-like sensor domain (PAS domain)"/>
    <property type="match status" value="3"/>
</dbReference>
<keyword evidence="9" id="KW-0418">Kinase</keyword>
<evidence type="ECO:0000313" key="23">
    <source>
        <dbReference type="Proteomes" id="UP000006055"/>
    </source>
</evidence>
<name>I4C0E0_DESTA</name>
<dbReference type="InterPro" id="IPR036097">
    <property type="entry name" value="HisK_dim/P_sf"/>
</dbReference>
<evidence type="ECO:0000256" key="9">
    <source>
        <dbReference type="ARBA" id="ARBA00022777"/>
    </source>
</evidence>
<dbReference type="AlphaFoldDB" id="I4C0E0"/>
<feature type="domain" description="Histidine kinase" evidence="17">
    <location>
        <begin position="471"/>
        <end position="692"/>
    </location>
</feature>
<dbReference type="PROSITE" id="PS50109">
    <property type="entry name" value="HIS_KIN"/>
    <property type="match status" value="1"/>
</dbReference>
<evidence type="ECO:0000256" key="6">
    <source>
        <dbReference type="ARBA" id="ARBA00022679"/>
    </source>
</evidence>
<dbReference type="PANTHER" id="PTHR45339">
    <property type="entry name" value="HYBRID SIGNAL TRANSDUCTION HISTIDINE KINASE J"/>
    <property type="match status" value="1"/>
</dbReference>
<dbReference type="KEGG" id="dti:Desti_0290"/>
<dbReference type="HOGENOM" id="CLU_000445_114_15_7"/>
<dbReference type="Pfam" id="PF00512">
    <property type="entry name" value="HisKA"/>
    <property type="match status" value="1"/>
</dbReference>
<dbReference type="InterPro" id="IPR008207">
    <property type="entry name" value="Sig_transdc_His_kin_Hpt_dom"/>
</dbReference>
<keyword evidence="13 16" id="KW-0472">Membrane</keyword>
<evidence type="ECO:0000256" key="11">
    <source>
        <dbReference type="ARBA" id="ARBA00022989"/>
    </source>
</evidence>
<dbReference type="SUPFAM" id="SSF47384">
    <property type="entry name" value="Homodimeric domain of signal transducing histidine kinase"/>
    <property type="match status" value="1"/>
</dbReference>
<keyword evidence="12" id="KW-0902">Two-component regulatory system</keyword>
<sequence>MSSSSKDEGLGKLFNRQHYFFFTAWIVVVFCFGLGEISFVRSAPRSLVSVVFISHCIIAILGLCAIAEVAKREKAFRESEWRFKRLVDGVPFGLAILDSNRTFQHLNPAFGEMFGYSLEEVSHEGVFFLKTCPDADSWETAVSEWQDATRSLPVGATHSAEFLCRSSLGIDKILTFQAVALEGEELIVTYQDITARIQAQEALRQSEIRYRTLVENAPLGIFLCDEQGIVRDRNPALESMLSSADDSHTGRNSWASMFFREGEAAKSILQCLKEGQNTISELKYSFPDDSSVYLRLFLAPFCTSDEKITGVQGLLEDCTEKKLAEMRLEDAHKRASAEARKLRSLIEGMEEGVVFAGPDDIVTEANGWFLRWTDADRASVVGSRLVDCILWDELRPVIQGIMDEYRRGARKTPADVSHEFDSLHLSIRARPIFDNNDYKGVILNLIDVTELAEAKRQAEQADLSKSRFLANMSHEIRTPMNAIIGMAELAQNTELTPVQREYIQTIETSGHSLLAIINDILDFSKIEAGKLQISFVGLSLTDCVCGSVHSLASQAHAKGLELVCRIAPGIPDHLIGDPERIRQIIINLVGNAIKFTHKGEVLVEVEEESRSAHQVLLHFKVSDTGIGIPRQKQKTVFCAFEQADSSTSRTYGGTGLGLAISSQLVELMGGNIWVESSPGKGSVFNFRIPMEIHSAPPEIPVSQDLRTLKGTRVLIVDDNATNRRILVELLIQWGMIPSAVDNGRTALKTLRERYKMGTPFAMVLVDCMMPEMDGFQVSEAIKAIPELASTHIIMLTSALPDYSAEKCRAAGIETCLLKPIHKSNLYSAIHELLSGAKSDSSLEETARRKVRKTERPLRILLAEDNAFNQKVASGMLSGMGHSISVVPNGAEAVEAYTRGGFDVILMDVQMPLMDGFEATAAIRAFEKNGAPRIPIVAMTAHAMAGDRERCLNAGMDGYVAKPISSEELFCALEGIASDAKTAEDVTRQAASGLLDVLDLESLLDAVGGQEALVKEMLDIFREDAPKLLIDLKLAVGSNNFEEIRSTAHSLKGMVGGLGAKYAFDAVSELERIAISSDPVRTEPGLRSVEKELSRVFAALPSEAMRKDGK</sequence>
<dbReference type="EC" id="2.7.13.3" evidence="3"/>
<dbReference type="FunFam" id="1.10.287.130:FF:000002">
    <property type="entry name" value="Two-component osmosensing histidine kinase"/>
    <property type="match status" value="1"/>
</dbReference>
<evidence type="ECO:0000259" key="17">
    <source>
        <dbReference type="PROSITE" id="PS50109"/>
    </source>
</evidence>
<evidence type="ECO:0000256" key="16">
    <source>
        <dbReference type="SAM" id="Phobius"/>
    </source>
</evidence>
<dbReference type="Gene3D" id="3.30.565.10">
    <property type="entry name" value="Histidine kinase-like ATPase, C-terminal domain"/>
    <property type="match status" value="1"/>
</dbReference>
<dbReference type="SMART" id="SM00387">
    <property type="entry name" value="HATPase_c"/>
    <property type="match status" value="1"/>
</dbReference>
<dbReference type="PROSITE" id="PS50894">
    <property type="entry name" value="HPT"/>
    <property type="match status" value="1"/>
</dbReference>
<dbReference type="SMART" id="SM00448">
    <property type="entry name" value="REC"/>
    <property type="match status" value="2"/>
</dbReference>
<evidence type="ECO:0000313" key="22">
    <source>
        <dbReference type="EMBL" id="AFM23031.1"/>
    </source>
</evidence>
<dbReference type="Proteomes" id="UP000006055">
    <property type="component" value="Chromosome"/>
</dbReference>
<dbReference type="InterPro" id="IPR000700">
    <property type="entry name" value="PAS-assoc_C"/>
</dbReference>
<dbReference type="PROSITE" id="PS50112">
    <property type="entry name" value="PAS"/>
    <property type="match status" value="2"/>
</dbReference>
<evidence type="ECO:0000256" key="2">
    <source>
        <dbReference type="ARBA" id="ARBA00004651"/>
    </source>
</evidence>
<evidence type="ECO:0000256" key="7">
    <source>
        <dbReference type="ARBA" id="ARBA00022692"/>
    </source>
</evidence>
<dbReference type="Pfam" id="PF13426">
    <property type="entry name" value="PAS_9"/>
    <property type="match status" value="1"/>
</dbReference>
<evidence type="ECO:0000259" key="20">
    <source>
        <dbReference type="PROSITE" id="PS50113"/>
    </source>
</evidence>
<feature type="modified residue" description="4-aspartylphosphate" evidence="15">
    <location>
        <position position="766"/>
    </location>
</feature>
<dbReference type="InterPro" id="IPR003661">
    <property type="entry name" value="HisK_dim/P_dom"/>
</dbReference>
<dbReference type="SMART" id="SM00388">
    <property type="entry name" value="HisKA"/>
    <property type="match status" value="1"/>
</dbReference>
<feature type="transmembrane region" description="Helical" evidence="16">
    <location>
        <begin position="47"/>
        <end position="70"/>
    </location>
</feature>
<keyword evidence="8" id="KW-0547">Nucleotide-binding</keyword>
<evidence type="ECO:0000256" key="1">
    <source>
        <dbReference type="ARBA" id="ARBA00000085"/>
    </source>
</evidence>
<keyword evidence="23" id="KW-1185">Reference proteome</keyword>
<dbReference type="InterPro" id="IPR001789">
    <property type="entry name" value="Sig_transdc_resp-reg_receiver"/>
</dbReference>
<gene>
    <name evidence="22" type="ordered locus">Desti_0290</name>
</gene>
<dbReference type="GO" id="GO:0005886">
    <property type="term" value="C:plasma membrane"/>
    <property type="evidence" value="ECO:0007669"/>
    <property type="project" value="UniProtKB-SubCell"/>
</dbReference>
<keyword evidence="11 16" id="KW-1133">Transmembrane helix</keyword>
<evidence type="ECO:0000256" key="3">
    <source>
        <dbReference type="ARBA" id="ARBA00012438"/>
    </source>
</evidence>
<dbReference type="Gene3D" id="3.30.450.20">
    <property type="entry name" value="PAS domain"/>
    <property type="match status" value="3"/>
</dbReference>
<dbReference type="eggNOG" id="COG0784">
    <property type="taxonomic scope" value="Bacteria"/>
</dbReference>
<dbReference type="Gene3D" id="1.20.120.160">
    <property type="entry name" value="HPT domain"/>
    <property type="match status" value="1"/>
</dbReference>
<protein>
    <recommendedName>
        <fullName evidence="3">histidine kinase</fullName>
        <ecNumber evidence="3">2.7.13.3</ecNumber>
    </recommendedName>
</protein>
<dbReference type="EMBL" id="CP003360">
    <property type="protein sequence ID" value="AFM23031.1"/>
    <property type="molecule type" value="Genomic_DNA"/>
</dbReference>
<dbReference type="Gene3D" id="1.10.287.130">
    <property type="match status" value="1"/>
</dbReference>
<keyword evidence="6" id="KW-0808">Transferase</keyword>
<evidence type="ECO:0000259" key="21">
    <source>
        <dbReference type="PROSITE" id="PS50894"/>
    </source>
</evidence>
<dbReference type="Pfam" id="PF13188">
    <property type="entry name" value="PAS_8"/>
    <property type="match status" value="1"/>
</dbReference>
<dbReference type="InterPro" id="IPR036641">
    <property type="entry name" value="HPT_dom_sf"/>
</dbReference>
<dbReference type="PATRIC" id="fig|706587.4.peg.327"/>
<evidence type="ECO:0000256" key="5">
    <source>
        <dbReference type="ARBA" id="ARBA00022553"/>
    </source>
</evidence>
<dbReference type="InterPro" id="IPR005467">
    <property type="entry name" value="His_kinase_dom"/>
</dbReference>
<feature type="domain" description="HPt" evidence="21">
    <location>
        <begin position="1009"/>
        <end position="1102"/>
    </location>
</feature>
<feature type="modified residue" description="Phosphohistidine" evidence="14">
    <location>
        <position position="1048"/>
    </location>
</feature>
<feature type="domain" description="PAC" evidence="20">
    <location>
        <begin position="278"/>
        <end position="330"/>
    </location>
</feature>
<organism evidence="22 23">
    <name type="scientific">Desulfomonile tiedjei (strain ATCC 49306 / DSM 6799 / DCB-1)</name>
    <dbReference type="NCBI Taxonomy" id="706587"/>
    <lineage>
        <taxon>Bacteria</taxon>
        <taxon>Pseudomonadati</taxon>
        <taxon>Thermodesulfobacteriota</taxon>
        <taxon>Desulfomonilia</taxon>
        <taxon>Desulfomonilales</taxon>
        <taxon>Desulfomonilaceae</taxon>
        <taxon>Desulfomonile</taxon>
    </lineage>
</organism>
<evidence type="ECO:0000256" key="13">
    <source>
        <dbReference type="ARBA" id="ARBA00023136"/>
    </source>
</evidence>
<dbReference type="PRINTS" id="PR00344">
    <property type="entry name" value="BCTRLSENSOR"/>
</dbReference>
<dbReference type="eggNOG" id="COG2198">
    <property type="taxonomic scope" value="Bacteria"/>
</dbReference>
<dbReference type="Pfam" id="PF08448">
    <property type="entry name" value="PAS_4"/>
    <property type="match status" value="1"/>
</dbReference>
<feature type="domain" description="Response regulatory" evidence="18">
    <location>
        <begin position="712"/>
        <end position="833"/>
    </location>
</feature>
<dbReference type="CDD" id="cd17546">
    <property type="entry name" value="REC_hyHK_CKI1_RcsC-like"/>
    <property type="match status" value="1"/>
</dbReference>
<dbReference type="CDD" id="cd16922">
    <property type="entry name" value="HATPase_EvgS-ArcB-TorS-like"/>
    <property type="match status" value="1"/>
</dbReference>
<reference evidence="23" key="1">
    <citation type="submission" date="2012-06" db="EMBL/GenBank/DDBJ databases">
        <title>Complete sequence of chromosome of Desulfomonile tiedjei DSM 6799.</title>
        <authorList>
            <person name="Lucas S."/>
            <person name="Copeland A."/>
            <person name="Lapidus A."/>
            <person name="Glavina del Rio T."/>
            <person name="Dalin E."/>
            <person name="Tice H."/>
            <person name="Bruce D."/>
            <person name="Goodwin L."/>
            <person name="Pitluck S."/>
            <person name="Peters L."/>
            <person name="Ovchinnikova G."/>
            <person name="Zeytun A."/>
            <person name="Lu M."/>
            <person name="Kyrpides N."/>
            <person name="Mavromatis K."/>
            <person name="Ivanova N."/>
            <person name="Brettin T."/>
            <person name="Detter J.C."/>
            <person name="Han C."/>
            <person name="Larimer F."/>
            <person name="Land M."/>
            <person name="Hauser L."/>
            <person name="Markowitz V."/>
            <person name="Cheng J.-F."/>
            <person name="Hugenholtz P."/>
            <person name="Woyke T."/>
            <person name="Wu D."/>
            <person name="Spring S."/>
            <person name="Schroeder M."/>
            <person name="Brambilla E."/>
            <person name="Klenk H.-P."/>
            <person name="Eisen J.A."/>
        </authorList>
    </citation>
    <scope>NUCLEOTIDE SEQUENCE [LARGE SCALE GENOMIC DNA]</scope>
    <source>
        <strain evidence="23">ATCC 49306 / DSM 6799 / DCB-1</strain>
    </source>
</reference>
<comment type="catalytic activity">
    <reaction evidence="1">
        <text>ATP + protein L-histidine = ADP + protein N-phospho-L-histidine.</text>
        <dbReference type="EC" id="2.7.13.3"/>
    </reaction>
</comment>
<feature type="transmembrane region" description="Helical" evidence="16">
    <location>
        <begin position="20"/>
        <end position="40"/>
    </location>
</feature>
<dbReference type="NCBIfam" id="TIGR00229">
    <property type="entry name" value="sensory_box"/>
    <property type="match status" value="3"/>
</dbReference>
<dbReference type="InterPro" id="IPR035965">
    <property type="entry name" value="PAS-like_dom_sf"/>
</dbReference>
<dbReference type="InterPro" id="IPR013656">
    <property type="entry name" value="PAS_4"/>
</dbReference>
<dbReference type="Gene3D" id="3.40.50.2300">
    <property type="match status" value="2"/>
</dbReference>
<evidence type="ECO:0000256" key="15">
    <source>
        <dbReference type="PROSITE-ProRule" id="PRU00169"/>
    </source>
</evidence>
<dbReference type="InterPro" id="IPR003594">
    <property type="entry name" value="HATPase_dom"/>
</dbReference>
<dbReference type="Pfam" id="PF02518">
    <property type="entry name" value="HATPase_c"/>
    <property type="match status" value="1"/>
</dbReference>
<evidence type="ECO:0000256" key="14">
    <source>
        <dbReference type="PROSITE-ProRule" id="PRU00110"/>
    </source>
</evidence>
<evidence type="ECO:0000259" key="19">
    <source>
        <dbReference type="PROSITE" id="PS50112"/>
    </source>
</evidence>
<dbReference type="CDD" id="cd00082">
    <property type="entry name" value="HisKA"/>
    <property type="match status" value="1"/>
</dbReference>
<dbReference type="RefSeq" id="WP_014808190.1">
    <property type="nucleotide sequence ID" value="NC_018025.1"/>
</dbReference>
<evidence type="ECO:0000256" key="12">
    <source>
        <dbReference type="ARBA" id="ARBA00023012"/>
    </source>
</evidence>
<keyword evidence="10" id="KW-0067">ATP-binding</keyword>
<dbReference type="Pfam" id="PF01627">
    <property type="entry name" value="Hpt"/>
    <property type="match status" value="1"/>
</dbReference>
<dbReference type="InterPro" id="IPR011006">
    <property type="entry name" value="CheY-like_superfamily"/>
</dbReference>